<dbReference type="Gene3D" id="3.90.550.10">
    <property type="entry name" value="Spore Coat Polysaccharide Biosynthesis Protein SpsA, Chain A"/>
    <property type="match status" value="1"/>
</dbReference>
<dbReference type="SUPFAM" id="SSF53448">
    <property type="entry name" value="Nucleotide-diphospho-sugar transferases"/>
    <property type="match status" value="1"/>
</dbReference>
<dbReference type="InterPro" id="IPR018641">
    <property type="entry name" value="Trfase_1_rSAM/seldom-assoc"/>
</dbReference>
<proteinExistence type="predicted"/>
<name>A0A1J5SMS0_9ZZZZ</name>
<reference evidence="1" key="1">
    <citation type="submission" date="2016-10" db="EMBL/GenBank/DDBJ databases">
        <title>Sequence of Gallionella enrichment culture.</title>
        <authorList>
            <person name="Poehlein A."/>
            <person name="Muehling M."/>
            <person name="Daniel R."/>
        </authorList>
    </citation>
    <scope>NUCLEOTIDE SEQUENCE</scope>
</reference>
<dbReference type="NCBIfam" id="TIGR04282">
    <property type="entry name" value="glyco_like_cofC"/>
    <property type="match status" value="1"/>
</dbReference>
<gene>
    <name evidence="1" type="ORF">GALL_166380</name>
</gene>
<dbReference type="PANTHER" id="PTHR36529:SF1">
    <property type="entry name" value="GLYCOSYLTRANSFERASE"/>
    <property type="match status" value="1"/>
</dbReference>
<accession>A0A1J5SMS0</accession>
<comment type="caution">
    <text evidence="1">The sequence shown here is derived from an EMBL/GenBank/DDBJ whole genome shotgun (WGS) entry which is preliminary data.</text>
</comment>
<keyword evidence="1" id="KW-0808">Transferase</keyword>
<evidence type="ECO:0000313" key="1">
    <source>
        <dbReference type="EMBL" id="OIR01350.1"/>
    </source>
</evidence>
<sequence length="205" mass="23063">MKQALIIFTKNLIYGQVKTRLAATVGNDMALTVYQRLLQHTAAITHHLPLNKIIFYSNSLVEKDIWNNDVYKKQLQSGIDLGERMQNAFLSAFKEGNSEVAIIGTDCLELTSAIILNAFENLKNNDVVIGPAQDGGYYLLGMKQTHPQLFQNISWSTDEVLKQTLSVCNNLNLSVYLLPQLSDIDNENDLNKVKESLFSDKEIQV</sequence>
<dbReference type="AlphaFoldDB" id="A0A1J5SMS0"/>
<dbReference type="Pfam" id="PF09837">
    <property type="entry name" value="DUF2064"/>
    <property type="match status" value="1"/>
</dbReference>
<dbReference type="PANTHER" id="PTHR36529">
    <property type="entry name" value="SLL1095 PROTEIN"/>
    <property type="match status" value="1"/>
</dbReference>
<dbReference type="EMBL" id="MLJW01000085">
    <property type="protein sequence ID" value="OIR01350.1"/>
    <property type="molecule type" value="Genomic_DNA"/>
</dbReference>
<organism evidence="1">
    <name type="scientific">mine drainage metagenome</name>
    <dbReference type="NCBI Taxonomy" id="410659"/>
    <lineage>
        <taxon>unclassified sequences</taxon>
        <taxon>metagenomes</taxon>
        <taxon>ecological metagenomes</taxon>
    </lineage>
</organism>
<dbReference type="InterPro" id="IPR029044">
    <property type="entry name" value="Nucleotide-diphossugar_trans"/>
</dbReference>
<protein>
    <submittedName>
        <fullName evidence="1">Guanylyl transferase CofC like protein</fullName>
    </submittedName>
</protein>
<dbReference type="GO" id="GO:0016740">
    <property type="term" value="F:transferase activity"/>
    <property type="evidence" value="ECO:0007669"/>
    <property type="project" value="UniProtKB-KW"/>
</dbReference>